<protein>
    <recommendedName>
        <fullName evidence="4 13">Phosphoribosylformylglycinamidine cyclo-ligase</fullName>
        <ecNumber evidence="3 13">6.3.3.1</ecNumber>
    </recommendedName>
    <alternativeName>
        <fullName evidence="10 13">AIR synthase</fullName>
    </alternativeName>
    <alternativeName>
        <fullName evidence="11 13">AIRS</fullName>
    </alternativeName>
    <alternativeName>
        <fullName evidence="9 13">Phosphoribosyl-aminoimidazole synthetase</fullName>
    </alternativeName>
</protein>
<dbReference type="InterPro" id="IPR004733">
    <property type="entry name" value="PurM_cligase"/>
</dbReference>
<dbReference type="RefSeq" id="WP_221047243.1">
    <property type="nucleotide sequence ID" value="NZ_AP019782.1"/>
</dbReference>
<evidence type="ECO:0000256" key="11">
    <source>
        <dbReference type="ARBA" id="ARBA00033093"/>
    </source>
</evidence>
<feature type="domain" description="PurM-like C-terminal" evidence="15">
    <location>
        <begin position="180"/>
        <end position="341"/>
    </location>
</feature>
<keyword evidence="6 13" id="KW-0547">Nucleotide-binding</keyword>
<dbReference type="UniPathway" id="UPA00074">
    <property type="reaction ID" value="UER00129"/>
</dbReference>
<keyword evidence="8 13" id="KW-0067">ATP-binding</keyword>
<evidence type="ECO:0000256" key="4">
    <source>
        <dbReference type="ARBA" id="ARBA00020367"/>
    </source>
</evidence>
<comment type="pathway">
    <text evidence="1 13">Purine metabolism; IMP biosynthesis via de novo pathway; 5-amino-1-(5-phospho-D-ribosyl)imidazole from N(2)-formyl-N(1)-(5-phospho-D-ribosyl)glycinamide: step 2/2.</text>
</comment>
<dbReference type="EMBL" id="AP019782">
    <property type="protein sequence ID" value="BBL71888.1"/>
    <property type="molecule type" value="Genomic_DNA"/>
</dbReference>
<proteinExistence type="inferred from homology"/>
<evidence type="ECO:0000256" key="5">
    <source>
        <dbReference type="ARBA" id="ARBA00022598"/>
    </source>
</evidence>
<dbReference type="CDD" id="cd02196">
    <property type="entry name" value="PurM"/>
    <property type="match status" value="1"/>
</dbReference>
<evidence type="ECO:0000313" key="16">
    <source>
        <dbReference type="EMBL" id="BBL71888.1"/>
    </source>
</evidence>
<comment type="similarity">
    <text evidence="2 13">Belongs to the AIR synthase family.</text>
</comment>
<feature type="domain" description="PurM-like N-terminal" evidence="14">
    <location>
        <begin position="62"/>
        <end position="167"/>
    </location>
</feature>
<name>A0A8D4VP97_9GAMM</name>
<keyword evidence="5 13" id="KW-0436">Ligase</keyword>
<dbReference type="EC" id="6.3.3.1" evidence="3 13"/>
<evidence type="ECO:0000256" key="7">
    <source>
        <dbReference type="ARBA" id="ARBA00022755"/>
    </source>
</evidence>
<dbReference type="GO" id="GO:0046084">
    <property type="term" value="P:adenine biosynthetic process"/>
    <property type="evidence" value="ECO:0007669"/>
    <property type="project" value="TreeGrafter"/>
</dbReference>
<dbReference type="HAMAP" id="MF_00741">
    <property type="entry name" value="AIRS"/>
    <property type="match status" value="1"/>
</dbReference>
<dbReference type="FunFam" id="3.90.650.10:FF:000001">
    <property type="entry name" value="Phosphoribosylformylglycinamidine cyclo-ligase"/>
    <property type="match status" value="1"/>
</dbReference>
<dbReference type="PANTHER" id="PTHR10520:SF12">
    <property type="entry name" value="TRIFUNCTIONAL PURINE BIOSYNTHETIC PROTEIN ADENOSINE-3"/>
    <property type="match status" value="1"/>
</dbReference>
<dbReference type="GO" id="GO:0005829">
    <property type="term" value="C:cytosol"/>
    <property type="evidence" value="ECO:0007669"/>
    <property type="project" value="TreeGrafter"/>
</dbReference>
<dbReference type="AlphaFoldDB" id="A0A8D4VP97"/>
<dbReference type="GO" id="GO:0006189">
    <property type="term" value="P:'de novo' IMP biosynthetic process"/>
    <property type="evidence" value="ECO:0007669"/>
    <property type="project" value="UniProtKB-UniRule"/>
</dbReference>
<sequence length="351" mass="36983">MSEPAADRLDYRSAGVDINAGNALVERIKPIAARTRIPGVLAGLGGFGSLFELPKDRFRNPVLVAGTDGVGTKLKLAQQLDRHDTIGIDLVGMCVNDIVVQGAEPLFFLDYFACGKLDVDVAASVVAGIGQGCEQAGCALVGGETAEMPGMYAEGDYDLAGFCVGAVEKDDILDGSKVRRGDVLIGLASSGPHSNGYSLIRKIVERSGVDLASDLDGASLGDRLMAPTRIYVKSLLQLVKELPVHALAHITGGGLTENLPRVLPKGVCAVIDLESWRRPAVFDWLQKQGGVEESEMLRTFNCGIGMILCVPAGHSDAAVARLNALGEQACVIGEIVETRGDEPIRYANQGA</sequence>
<evidence type="ECO:0000256" key="3">
    <source>
        <dbReference type="ARBA" id="ARBA00013047"/>
    </source>
</evidence>
<dbReference type="NCBIfam" id="TIGR00878">
    <property type="entry name" value="purM"/>
    <property type="match status" value="1"/>
</dbReference>
<evidence type="ECO:0000256" key="6">
    <source>
        <dbReference type="ARBA" id="ARBA00022741"/>
    </source>
</evidence>
<comment type="catalytic activity">
    <reaction evidence="12 13">
        <text>2-formamido-N(1)-(5-O-phospho-beta-D-ribosyl)acetamidine + ATP = 5-amino-1-(5-phospho-beta-D-ribosyl)imidazole + ADP + phosphate + H(+)</text>
        <dbReference type="Rhea" id="RHEA:23032"/>
        <dbReference type="ChEBI" id="CHEBI:15378"/>
        <dbReference type="ChEBI" id="CHEBI:30616"/>
        <dbReference type="ChEBI" id="CHEBI:43474"/>
        <dbReference type="ChEBI" id="CHEBI:137981"/>
        <dbReference type="ChEBI" id="CHEBI:147287"/>
        <dbReference type="ChEBI" id="CHEBI:456216"/>
        <dbReference type="EC" id="6.3.3.1"/>
    </reaction>
</comment>
<keyword evidence="13" id="KW-0963">Cytoplasm</keyword>
<dbReference type="FunFam" id="3.30.1330.10:FF:000001">
    <property type="entry name" value="Phosphoribosylformylglycinamidine cyclo-ligase"/>
    <property type="match status" value="1"/>
</dbReference>
<evidence type="ECO:0000259" key="15">
    <source>
        <dbReference type="Pfam" id="PF02769"/>
    </source>
</evidence>
<dbReference type="Pfam" id="PF00586">
    <property type="entry name" value="AIRS"/>
    <property type="match status" value="1"/>
</dbReference>
<keyword evidence="7 13" id="KW-0658">Purine biosynthesis</keyword>
<gene>
    <name evidence="13 16" type="primary">purM</name>
    <name evidence="16" type="ORF">MoryE10_24940</name>
</gene>
<dbReference type="PANTHER" id="PTHR10520">
    <property type="entry name" value="TRIFUNCTIONAL PURINE BIOSYNTHETIC PROTEIN ADENOSINE-3-RELATED"/>
    <property type="match status" value="1"/>
</dbReference>
<organism evidence="16 17">
    <name type="scientific">Methylogaea oryzae</name>
    <dbReference type="NCBI Taxonomy" id="1295382"/>
    <lineage>
        <taxon>Bacteria</taxon>
        <taxon>Pseudomonadati</taxon>
        <taxon>Pseudomonadota</taxon>
        <taxon>Gammaproteobacteria</taxon>
        <taxon>Methylococcales</taxon>
        <taxon>Methylococcaceae</taxon>
        <taxon>Methylogaea</taxon>
    </lineage>
</organism>
<evidence type="ECO:0000256" key="8">
    <source>
        <dbReference type="ARBA" id="ARBA00022840"/>
    </source>
</evidence>
<evidence type="ECO:0000256" key="10">
    <source>
        <dbReference type="ARBA" id="ARBA00032931"/>
    </source>
</evidence>
<dbReference type="Pfam" id="PF02769">
    <property type="entry name" value="AIRS_C"/>
    <property type="match status" value="1"/>
</dbReference>
<keyword evidence="17" id="KW-1185">Reference proteome</keyword>
<evidence type="ECO:0000256" key="9">
    <source>
        <dbReference type="ARBA" id="ARBA00031908"/>
    </source>
</evidence>
<evidence type="ECO:0000259" key="14">
    <source>
        <dbReference type="Pfam" id="PF00586"/>
    </source>
</evidence>
<dbReference type="InterPro" id="IPR016188">
    <property type="entry name" value="PurM-like_N"/>
</dbReference>
<reference evidence="16" key="1">
    <citation type="submission" date="2019-06" db="EMBL/GenBank/DDBJ databases">
        <title>Complete genome sequence of Methylogaea oryzae strain JCM16910.</title>
        <authorList>
            <person name="Asakawa S."/>
        </authorList>
    </citation>
    <scope>NUCLEOTIDE SEQUENCE</scope>
    <source>
        <strain evidence="16">E10</strain>
    </source>
</reference>
<evidence type="ECO:0000256" key="13">
    <source>
        <dbReference type="HAMAP-Rule" id="MF_00741"/>
    </source>
</evidence>
<accession>A0A8D4VP97</accession>
<evidence type="ECO:0000256" key="2">
    <source>
        <dbReference type="ARBA" id="ARBA00010280"/>
    </source>
</evidence>
<dbReference type="Proteomes" id="UP000824988">
    <property type="component" value="Chromosome"/>
</dbReference>
<dbReference type="GO" id="GO:0004637">
    <property type="term" value="F:phosphoribosylamine-glycine ligase activity"/>
    <property type="evidence" value="ECO:0007669"/>
    <property type="project" value="TreeGrafter"/>
</dbReference>
<dbReference type="GO" id="GO:0005524">
    <property type="term" value="F:ATP binding"/>
    <property type="evidence" value="ECO:0007669"/>
    <property type="project" value="UniProtKB-KW"/>
</dbReference>
<dbReference type="KEGG" id="moz:MoryE10_24940"/>
<evidence type="ECO:0000256" key="1">
    <source>
        <dbReference type="ARBA" id="ARBA00004686"/>
    </source>
</evidence>
<dbReference type="InterPro" id="IPR010918">
    <property type="entry name" value="PurM-like_C_dom"/>
</dbReference>
<dbReference type="GO" id="GO:0004641">
    <property type="term" value="F:phosphoribosylformylglycinamidine cyclo-ligase activity"/>
    <property type="evidence" value="ECO:0007669"/>
    <property type="project" value="UniProtKB-UniRule"/>
</dbReference>
<evidence type="ECO:0000256" key="12">
    <source>
        <dbReference type="ARBA" id="ARBA00049057"/>
    </source>
</evidence>
<evidence type="ECO:0000313" key="17">
    <source>
        <dbReference type="Proteomes" id="UP000824988"/>
    </source>
</evidence>
<comment type="subcellular location">
    <subcellularLocation>
        <location evidence="13">Cytoplasm</location>
    </subcellularLocation>
</comment>